<organism evidence="1 2">
    <name type="scientific">Actinophytocola xinjiangensis</name>
    <dbReference type="NCBI Taxonomy" id="485602"/>
    <lineage>
        <taxon>Bacteria</taxon>
        <taxon>Bacillati</taxon>
        <taxon>Actinomycetota</taxon>
        <taxon>Actinomycetes</taxon>
        <taxon>Pseudonocardiales</taxon>
        <taxon>Pseudonocardiaceae</taxon>
    </lineage>
</organism>
<proteinExistence type="predicted"/>
<dbReference type="Proteomes" id="UP000185696">
    <property type="component" value="Unassembled WGS sequence"/>
</dbReference>
<accession>A0A7Z0WJQ7</accession>
<dbReference type="InterPro" id="IPR011044">
    <property type="entry name" value="Quino_amine_DH_bsu"/>
</dbReference>
<dbReference type="EMBL" id="MSIF01000011">
    <property type="protein sequence ID" value="OLF08884.1"/>
    <property type="molecule type" value="Genomic_DNA"/>
</dbReference>
<dbReference type="InterPro" id="IPR015943">
    <property type="entry name" value="WD40/YVTN_repeat-like_dom_sf"/>
</dbReference>
<sequence length="386" mass="41181">MVCHPRLPLVAGVNSADPVVRVWDSDAGGLRVLETIGADSPPYDDVHVGRRTPAVAWHPDRALLLVADERAVVMWTPDGVDELDDLPATAAYRWLGFSPDGEGLWAAPSSGDEHKPWELSSDVLDPYSGTVHPGPGWHTGIAAHPSGEVVATLHGDDIDGTSVVFARVDDGTAPTTMRLLERTLDLEVDNYETPIFSADGRHLAIRGHNDNSLDVVGFPSLQHVLRTILDQRGNPLPTHPGPRHDIAFGTRPGVLWLGTTAGILVEIDLDEQRTTGHDVLDGHPVTALAATPAGELVVATAHGDLVLLSVRTDPDRDRAPDDDAVRATATSFLDTTSEVPDDGGPEAPWVVRDDAPNWVSDGLATATEPAWLRLQAAIDNPRGQGG</sequence>
<evidence type="ECO:0008006" key="3">
    <source>
        <dbReference type="Google" id="ProtNLM"/>
    </source>
</evidence>
<dbReference type="SUPFAM" id="SSF50969">
    <property type="entry name" value="YVTN repeat-like/Quinoprotein amine dehydrogenase"/>
    <property type="match status" value="1"/>
</dbReference>
<keyword evidence="2" id="KW-1185">Reference proteome</keyword>
<name>A0A7Z0WJQ7_9PSEU</name>
<dbReference type="Gene3D" id="2.130.10.10">
    <property type="entry name" value="YVTN repeat-like/Quinoprotein amine dehydrogenase"/>
    <property type="match status" value="1"/>
</dbReference>
<protein>
    <recommendedName>
        <fullName evidence="3">WD40 repeat protein</fullName>
    </recommendedName>
</protein>
<reference evidence="1 2" key="1">
    <citation type="submission" date="2016-12" db="EMBL/GenBank/DDBJ databases">
        <title>The draft genome sequence of Actinophytocola xinjiangensis.</title>
        <authorList>
            <person name="Wang W."/>
            <person name="Yuan L."/>
        </authorList>
    </citation>
    <scope>NUCLEOTIDE SEQUENCE [LARGE SCALE GENOMIC DNA]</scope>
    <source>
        <strain evidence="1 2">CGMCC 4.4663</strain>
    </source>
</reference>
<gene>
    <name evidence="1" type="ORF">BLA60_22860</name>
</gene>
<evidence type="ECO:0000313" key="1">
    <source>
        <dbReference type="EMBL" id="OLF08884.1"/>
    </source>
</evidence>
<evidence type="ECO:0000313" key="2">
    <source>
        <dbReference type="Proteomes" id="UP000185696"/>
    </source>
</evidence>
<comment type="caution">
    <text evidence="1">The sequence shown here is derived from an EMBL/GenBank/DDBJ whole genome shotgun (WGS) entry which is preliminary data.</text>
</comment>
<dbReference type="AlphaFoldDB" id="A0A7Z0WJQ7"/>
<dbReference type="OrthoDB" id="4513615at2"/>